<keyword evidence="3 6" id="KW-0112">Calmodulin-binding</keyword>
<feature type="compositionally biased region" description="Basic and acidic residues" evidence="7">
    <location>
        <begin position="754"/>
        <end position="763"/>
    </location>
</feature>
<dbReference type="PANTHER" id="PTHR23209:SF4">
    <property type="entry name" value="A-KINASE ANCHOR PROTEIN 12"/>
    <property type="match status" value="1"/>
</dbReference>
<dbReference type="GO" id="GO:0005516">
    <property type="term" value="F:calmodulin binding"/>
    <property type="evidence" value="ECO:0007669"/>
    <property type="project" value="UniProtKB-UniRule"/>
</dbReference>
<feature type="compositionally biased region" description="Polar residues" evidence="7">
    <location>
        <begin position="1102"/>
        <end position="1124"/>
    </location>
</feature>
<feature type="compositionally biased region" description="Basic and acidic residues" evidence="7">
    <location>
        <begin position="1270"/>
        <end position="1283"/>
    </location>
</feature>
<feature type="compositionally biased region" description="Polar residues" evidence="7">
    <location>
        <begin position="57"/>
        <end position="68"/>
    </location>
</feature>
<evidence type="ECO:0000256" key="2">
    <source>
        <dbReference type="ARBA" id="ARBA00022553"/>
    </source>
</evidence>
<dbReference type="GO" id="GO:0005737">
    <property type="term" value="C:cytoplasm"/>
    <property type="evidence" value="ECO:0007669"/>
    <property type="project" value="TreeGrafter"/>
</dbReference>
<dbReference type="GO" id="GO:0090036">
    <property type="term" value="P:regulation of protein kinase C signaling"/>
    <property type="evidence" value="ECO:0007669"/>
    <property type="project" value="InterPro"/>
</dbReference>
<feature type="compositionally biased region" description="Basic and acidic residues" evidence="7">
    <location>
        <begin position="635"/>
        <end position="652"/>
    </location>
</feature>
<feature type="compositionally biased region" description="Basic and acidic residues" evidence="7">
    <location>
        <begin position="1371"/>
        <end position="1388"/>
    </location>
</feature>
<feature type="short sequence motif" description="AKAP CaM-binding" evidence="6">
    <location>
        <begin position="783"/>
        <end position="803"/>
    </location>
</feature>
<dbReference type="GO" id="GO:0010739">
    <property type="term" value="P:positive regulation of protein kinase A signaling"/>
    <property type="evidence" value="ECO:0007669"/>
    <property type="project" value="InterPro"/>
</dbReference>
<feature type="compositionally biased region" description="Basic and acidic residues" evidence="7">
    <location>
        <begin position="423"/>
        <end position="447"/>
    </location>
</feature>
<evidence type="ECO:0000256" key="6">
    <source>
        <dbReference type="PROSITE-ProRule" id="PRU01241"/>
    </source>
</evidence>
<feature type="domain" description="A kinase-anchoring proteins AKAP-5 and AKAP-12 calmodulin (CaM)-binding" evidence="8">
    <location>
        <begin position="590"/>
        <end position="610"/>
    </location>
</feature>
<organism evidence="9 10">
    <name type="scientific">Erinaceus europaeus</name>
    <name type="common">Western European hedgehog</name>
    <dbReference type="NCBI Taxonomy" id="9365"/>
    <lineage>
        <taxon>Eukaryota</taxon>
        <taxon>Metazoa</taxon>
        <taxon>Chordata</taxon>
        <taxon>Craniata</taxon>
        <taxon>Vertebrata</taxon>
        <taxon>Euteleostomi</taxon>
        <taxon>Mammalia</taxon>
        <taxon>Eutheria</taxon>
        <taxon>Laurasiatheria</taxon>
        <taxon>Eulipotyphla</taxon>
        <taxon>Erinaceidae</taxon>
        <taxon>Erinaceinae</taxon>
        <taxon>Erinaceus</taxon>
    </lineage>
</organism>
<dbReference type="InParanoid" id="A0A1S2ZB56"/>
<protein>
    <submittedName>
        <fullName evidence="10">A-kinase anchor protein 12 isoform X1</fullName>
    </submittedName>
</protein>
<evidence type="ECO:0000313" key="9">
    <source>
        <dbReference type="Proteomes" id="UP001652624"/>
    </source>
</evidence>
<proteinExistence type="predicted"/>
<keyword evidence="9" id="KW-1185">Reference proteome</keyword>
<dbReference type="GeneID" id="103107803"/>
<evidence type="ECO:0000256" key="4">
    <source>
        <dbReference type="ARBA" id="ARBA00023136"/>
    </source>
</evidence>
<gene>
    <name evidence="10" type="primary">AKAP12</name>
</gene>
<feature type="compositionally biased region" description="Basic and acidic residues" evidence="7">
    <location>
        <begin position="1137"/>
        <end position="1146"/>
    </location>
</feature>
<dbReference type="InterPro" id="IPR001573">
    <property type="entry name" value="AKAP_WSK"/>
</dbReference>
<dbReference type="FunCoup" id="A0A1S2ZB56">
    <property type="interactions" value="517"/>
</dbReference>
<feature type="region of interest" description="Disordered" evidence="7">
    <location>
        <begin position="886"/>
        <end position="1452"/>
    </location>
</feature>
<dbReference type="eggNOG" id="ENOG502RDV6">
    <property type="taxonomic scope" value="Eukaryota"/>
</dbReference>
<dbReference type="CTD" id="9590"/>
<feature type="region of interest" description="Disordered" evidence="7">
    <location>
        <begin position="194"/>
        <end position="390"/>
    </location>
</feature>
<name>A0A1S2ZB56_ERIEU</name>
<feature type="compositionally biased region" description="Acidic residues" evidence="7">
    <location>
        <begin position="1041"/>
        <end position="1055"/>
    </location>
</feature>
<evidence type="ECO:0000313" key="10">
    <source>
        <dbReference type="RefSeq" id="XP_007516680.2"/>
    </source>
</evidence>
<dbReference type="PANTHER" id="PTHR23209">
    <property type="entry name" value="A-KINASE ANCHOR PROTEIN 12"/>
    <property type="match status" value="1"/>
</dbReference>
<feature type="compositionally biased region" description="Basic and acidic residues" evidence="7">
    <location>
        <begin position="217"/>
        <end position="229"/>
    </location>
</feature>
<evidence type="ECO:0000256" key="5">
    <source>
        <dbReference type="ARBA" id="ARBA00023288"/>
    </source>
</evidence>
<feature type="domain" description="A kinase-anchoring proteins AKAP-5 and AKAP-12 calmodulin (CaM)-binding" evidence="8">
    <location>
        <begin position="736"/>
        <end position="756"/>
    </location>
</feature>
<feature type="region of interest" description="Disordered" evidence="7">
    <location>
        <begin position="405"/>
        <end position="865"/>
    </location>
</feature>
<keyword evidence="2" id="KW-0597">Phosphoprotein</keyword>
<feature type="compositionally biased region" description="Basic and acidic residues" evidence="7">
    <location>
        <begin position="1179"/>
        <end position="1200"/>
    </location>
</feature>
<dbReference type="InterPro" id="IPR028540">
    <property type="entry name" value="AKAP12"/>
</dbReference>
<feature type="compositionally biased region" description="Basic and acidic residues" evidence="7">
    <location>
        <begin position="98"/>
        <end position="109"/>
    </location>
</feature>
<feature type="compositionally biased region" description="Basic and acidic residues" evidence="7">
    <location>
        <begin position="308"/>
        <end position="337"/>
    </location>
</feature>
<dbReference type="OrthoDB" id="8931760at2759"/>
<feature type="compositionally biased region" description="Low complexity" evidence="7">
    <location>
        <begin position="1389"/>
        <end position="1401"/>
    </location>
</feature>
<accession>A0A1S2ZB56</accession>
<dbReference type="Pfam" id="PF03832">
    <property type="entry name" value="WSK"/>
    <property type="match status" value="3"/>
</dbReference>
<evidence type="ECO:0000256" key="1">
    <source>
        <dbReference type="ARBA" id="ARBA00004635"/>
    </source>
</evidence>
<dbReference type="Proteomes" id="UP001652624">
    <property type="component" value="Chromosome 13"/>
</dbReference>
<feature type="short sequence motif" description="AKAP CaM-binding" evidence="6">
    <location>
        <begin position="590"/>
        <end position="610"/>
    </location>
</feature>
<reference evidence="10" key="1">
    <citation type="submission" date="2025-08" db="UniProtKB">
        <authorList>
            <consortium name="RefSeq"/>
        </authorList>
    </citation>
    <scope>IDENTIFICATION</scope>
</reference>
<feature type="compositionally biased region" description="Basic and acidic residues" evidence="7">
    <location>
        <begin position="608"/>
        <end position="622"/>
    </location>
</feature>
<dbReference type="GO" id="GO:0016020">
    <property type="term" value="C:membrane"/>
    <property type="evidence" value="ECO:0007669"/>
    <property type="project" value="UniProtKB-SubCell"/>
</dbReference>
<feature type="compositionally biased region" description="Basic and acidic residues" evidence="7">
    <location>
        <begin position="1484"/>
        <end position="1499"/>
    </location>
</feature>
<feature type="domain" description="A kinase-anchoring proteins AKAP-5 and AKAP-12 calmodulin (CaM)-binding" evidence="8">
    <location>
        <begin position="783"/>
        <end position="803"/>
    </location>
</feature>
<feature type="region of interest" description="Disordered" evidence="7">
    <location>
        <begin position="1465"/>
        <end position="1646"/>
    </location>
</feature>
<keyword evidence="4" id="KW-0472">Membrane</keyword>
<dbReference type="PROSITE" id="PS51893">
    <property type="entry name" value="AKAP_CAM_BD"/>
    <property type="match status" value="3"/>
</dbReference>
<feature type="compositionally biased region" description="Basic and acidic residues" evidence="7">
    <location>
        <begin position="1405"/>
        <end position="1416"/>
    </location>
</feature>
<feature type="compositionally biased region" description="Low complexity" evidence="7">
    <location>
        <begin position="981"/>
        <end position="992"/>
    </location>
</feature>
<feature type="compositionally biased region" description="Basic and acidic residues" evidence="7">
    <location>
        <begin position="690"/>
        <end position="703"/>
    </location>
</feature>
<feature type="short sequence motif" description="AKAP CaM-binding" evidence="6">
    <location>
        <begin position="736"/>
        <end position="756"/>
    </location>
</feature>
<feature type="compositionally biased region" description="Basic and acidic residues" evidence="7">
    <location>
        <begin position="363"/>
        <end position="372"/>
    </location>
</feature>
<evidence type="ECO:0000256" key="3">
    <source>
        <dbReference type="ARBA" id="ARBA00022860"/>
    </source>
</evidence>
<feature type="compositionally biased region" description="Low complexity" evidence="7">
    <location>
        <begin position="32"/>
        <end position="42"/>
    </location>
</feature>
<feature type="region of interest" description="Disordered" evidence="7">
    <location>
        <begin position="1"/>
        <end position="158"/>
    </location>
</feature>
<feature type="compositionally biased region" description="Low complexity" evidence="7">
    <location>
        <begin position="623"/>
        <end position="634"/>
    </location>
</feature>
<keyword evidence="5" id="KW-0449">Lipoprotein</keyword>
<evidence type="ECO:0000259" key="8">
    <source>
        <dbReference type="PROSITE" id="PS51893"/>
    </source>
</evidence>
<dbReference type="GO" id="GO:0007165">
    <property type="term" value="P:signal transduction"/>
    <property type="evidence" value="ECO:0007669"/>
    <property type="project" value="TreeGrafter"/>
</dbReference>
<feature type="compositionally biased region" description="Low complexity" evidence="7">
    <location>
        <begin position="946"/>
        <end position="968"/>
    </location>
</feature>
<comment type="subcellular location">
    <subcellularLocation>
        <location evidence="1">Membrane</location>
        <topology evidence="1">Lipid-anchor</topology>
    </subcellularLocation>
</comment>
<feature type="compositionally biased region" description="Basic and acidic residues" evidence="7">
    <location>
        <begin position="1512"/>
        <end position="1521"/>
    </location>
</feature>
<feature type="compositionally biased region" description="Basic and acidic residues" evidence="7">
    <location>
        <begin position="257"/>
        <end position="272"/>
    </location>
</feature>
<feature type="compositionally biased region" description="Low complexity" evidence="7">
    <location>
        <begin position="12"/>
        <end position="21"/>
    </location>
</feature>
<sequence length="1646" mass="172691">MGAGSSTEQRSPEQPEAGSPEPAEPQPGGGAPEPEAAPSAPGDPAIHGAGDPATKVLQKNGQLSTVNSLAEEGELSIQEDAPSGEEDAAIVTEVGQRGSEDVSERDSVKDMATNSPVTQDPMKEGPEEMSEILEQVTPSEGNLEGLTQPPESQNSDVGFKKVFKFVGLKFTVKRDKNDKSDAVQLLTVKKDDIEAAAEGSQGAGDHPEPTPGGLEATSKEEELKQSTEKPEEEEMPPQEQTSVDTSLPAEPTQPAEGGRDEGEEKPEKEPPKSLESPTSPQASETASPFKKFFTQGWAGWRKKTSFRKPKEEDLETSEKKKEPEAKRVEQQEDEKGGDAPQKPAAGEPPAPPAAPGGVNEARLSAEYEKVELPIDEPEEGAPQEKVAPLATEVFDEKVEVVADIHVSTVEQSQDGEEAAQLQDRTDERPQDAEHAEKEEKQEEEKIQEASGSGGDRSSPPELSPDEGGGPPVPPEGVLSEAEMLSSQERTKAQGSPLKKLFTSSGLKKLSAKKQKGKGGGGGGAEEEAGEHQPTPESPDSPEEQQGDSSASSPEEPEEPTSPEKGAVEGPPDPEAQEGPPSEGEKKREGITPWASFKKMVTPKKRLRRPSDSDREEELDRVKSATLSSAESATSELHDEARGAAEEPKRRVDTSVSWEALICVGSSKKRARKASSSDEDEGPKATTGDVQKTDDSAGKDKEAGAEVPAAAGPQELDAGPGSPSSEQAGSPSDGEGVSTWESFKRLVTPRKKSKSKLEEKHEEPAPGSGIETLAPDAEASGGREEAWVSIKKLIPGRKKKRHEGKPEQASVGSPRDVPEEDSDVPAVVPLSEFDAVEREKVEAQEAAQSEEERPAPSGAVHVSEELSQSLVHTVRVAVIDGAKVVTDMEERSPSWISTSVTGPLEQEDEEAATPAPEQVAEGGEVTTEACPSATLPESRDASRDTLASEVEVTSEAVTAVETTGASGAEETMDMVSAVSQLTESPATTEEATPVQEAEGGPVDQATLERHTQAVLQAVVEKVSGESLPRGPGDTASKRPEGAEEAEWGQPAQEEEQEGLRAPPESQGIVLPSDTEPGESTGLRTSHPADEDTAGAKSEMVLEQGTTAPDSSETLTDSETNESTPVTEFEAVGALQQDRVTDTPRDDETVTSASESKVPEGETAPASSETPPAPSSPQSPGEDKDCSKPEEALEHPDGKALSKTEVVLGSGPGADDKTQDVPAAGEHTGSTDGVGQKTLPAAALRDQTAEEAEGEGAALCRPEPVVAPMERGVAEAKAERARSEAEPGQPPALAESRKPSQAKLSFTDGTKGGLSLEESPSLAQEETAGTALQSSEMPPAAGTEEKDGGETVGRLGAPELLASVGAPLVQTEKVAERIEDSTVPPEERAVAAETESLAAAVPAEQGIRPESEGDKTPRQCDGSAQKAVGQEIIQANETRKTGDEGSPIEAESSKLVESVIQTVVEGLVSGEGTAPKVPQESGPLASDKETAPKTEMEEETHAPAATKELIASDVSKEESDASEKTALGEGVKSWGVEDRPVEEAGEAARTESVPEDAAVDGGSGGEKSLLESPRDRKDEVVDCSENPKPALADSETSGSFTKESPDTNGPKLTEKEGSQEGKFLEGKEESSESEKELTAEVQEETSQN</sequence>
<evidence type="ECO:0000256" key="7">
    <source>
        <dbReference type="SAM" id="MobiDB-lite"/>
    </source>
</evidence>
<feature type="compositionally biased region" description="Basic and acidic residues" evidence="7">
    <location>
        <begin position="1610"/>
        <end position="1636"/>
    </location>
</feature>
<dbReference type="GO" id="GO:0051018">
    <property type="term" value="F:protein kinase A binding"/>
    <property type="evidence" value="ECO:0007669"/>
    <property type="project" value="InterPro"/>
</dbReference>
<feature type="compositionally biased region" description="Basic and acidic residues" evidence="7">
    <location>
        <begin position="1566"/>
        <end position="1578"/>
    </location>
</feature>
<dbReference type="RefSeq" id="XP_007516680.2">
    <property type="nucleotide sequence ID" value="XM_007516618.3"/>
</dbReference>
<feature type="compositionally biased region" description="Basic residues" evidence="7">
    <location>
        <begin position="793"/>
        <end position="802"/>
    </location>
</feature>
<feature type="compositionally biased region" description="Basic and acidic residues" evidence="7">
    <location>
        <begin position="1533"/>
        <end position="1547"/>
    </location>
</feature>